<evidence type="ECO:0000313" key="1">
    <source>
        <dbReference type="EMBL" id="GAI93481.1"/>
    </source>
</evidence>
<name>X1TQ65_9ZZZZ</name>
<evidence type="ECO:0008006" key="2">
    <source>
        <dbReference type="Google" id="ProtNLM"/>
    </source>
</evidence>
<comment type="caution">
    <text evidence="1">The sequence shown here is derived from an EMBL/GenBank/DDBJ whole genome shotgun (WGS) entry which is preliminary data.</text>
</comment>
<accession>X1TQ65</accession>
<dbReference type="EMBL" id="BARW01016646">
    <property type="protein sequence ID" value="GAI93481.1"/>
    <property type="molecule type" value="Genomic_DNA"/>
</dbReference>
<gene>
    <name evidence="1" type="ORF">S12H4_28933</name>
</gene>
<reference evidence="1" key="1">
    <citation type="journal article" date="2014" name="Front. Microbiol.">
        <title>High frequency of phylogenetically diverse reductive dehalogenase-homologous genes in deep subseafloor sedimentary metagenomes.</title>
        <authorList>
            <person name="Kawai M."/>
            <person name="Futagami T."/>
            <person name="Toyoda A."/>
            <person name="Takaki Y."/>
            <person name="Nishi S."/>
            <person name="Hori S."/>
            <person name="Arai W."/>
            <person name="Tsubouchi T."/>
            <person name="Morono Y."/>
            <person name="Uchiyama I."/>
            <person name="Ito T."/>
            <person name="Fujiyama A."/>
            <person name="Inagaki F."/>
            <person name="Takami H."/>
        </authorList>
    </citation>
    <scope>NUCLEOTIDE SEQUENCE</scope>
    <source>
        <strain evidence="1">Expedition CK06-06</strain>
    </source>
</reference>
<proteinExistence type="predicted"/>
<sequence length="79" mass="8931">PFSEFAAPFNTGKLTVNFETDKYVRFRINEEAYDLSPHPLYVAGAVVTRRLSIWGLHISQAAQVAEVYLDAFIVTQNEP</sequence>
<feature type="non-terminal residue" evidence="1">
    <location>
        <position position="1"/>
    </location>
</feature>
<organism evidence="1">
    <name type="scientific">marine sediment metagenome</name>
    <dbReference type="NCBI Taxonomy" id="412755"/>
    <lineage>
        <taxon>unclassified sequences</taxon>
        <taxon>metagenomes</taxon>
        <taxon>ecological metagenomes</taxon>
    </lineage>
</organism>
<dbReference type="AlphaFoldDB" id="X1TQ65"/>
<protein>
    <recommendedName>
        <fullName evidence="2">Galectin</fullName>
    </recommendedName>
</protein>